<evidence type="ECO:0000259" key="2">
    <source>
        <dbReference type="Pfam" id="PF11904"/>
    </source>
</evidence>
<reference evidence="3" key="1">
    <citation type="submission" date="2021-04" db="EMBL/GenBank/DDBJ databases">
        <authorList>
            <person name="Tunstrom K."/>
        </authorList>
    </citation>
    <scope>NUCLEOTIDE SEQUENCE</scope>
</reference>
<protein>
    <submittedName>
        <fullName evidence="3">(apollo) hypothetical protein</fullName>
    </submittedName>
</protein>
<comment type="caution">
    <text evidence="3">The sequence shown here is derived from an EMBL/GenBank/DDBJ whole genome shotgun (WGS) entry which is preliminary data.</text>
</comment>
<proteinExistence type="predicted"/>
<gene>
    <name evidence="3" type="ORF">PAPOLLO_LOCUS22764</name>
</gene>
<dbReference type="OrthoDB" id="1585644at2759"/>
<organism evidence="3 4">
    <name type="scientific">Parnassius apollo</name>
    <name type="common">Apollo butterfly</name>
    <name type="synonym">Papilio apollo</name>
    <dbReference type="NCBI Taxonomy" id="110799"/>
    <lineage>
        <taxon>Eukaryota</taxon>
        <taxon>Metazoa</taxon>
        <taxon>Ecdysozoa</taxon>
        <taxon>Arthropoda</taxon>
        <taxon>Hexapoda</taxon>
        <taxon>Insecta</taxon>
        <taxon>Pterygota</taxon>
        <taxon>Neoptera</taxon>
        <taxon>Endopterygota</taxon>
        <taxon>Lepidoptera</taxon>
        <taxon>Glossata</taxon>
        <taxon>Ditrysia</taxon>
        <taxon>Papilionoidea</taxon>
        <taxon>Papilionidae</taxon>
        <taxon>Parnassiinae</taxon>
        <taxon>Parnassini</taxon>
        <taxon>Parnassius</taxon>
        <taxon>Parnassius</taxon>
    </lineage>
</organism>
<feature type="region of interest" description="Disordered" evidence="1">
    <location>
        <begin position="76"/>
        <end position="106"/>
    </location>
</feature>
<dbReference type="Proteomes" id="UP000691718">
    <property type="component" value="Unassembled WGS sequence"/>
</dbReference>
<evidence type="ECO:0000256" key="1">
    <source>
        <dbReference type="SAM" id="MobiDB-lite"/>
    </source>
</evidence>
<evidence type="ECO:0000313" key="4">
    <source>
        <dbReference type="Proteomes" id="UP000691718"/>
    </source>
</evidence>
<dbReference type="EMBL" id="CAJQZP010001402">
    <property type="protein sequence ID" value="CAG5043582.1"/>
    <property type="molecule type" value="Genomic_DNA"/>
</dbReference>
<accession>A0A8S3XUR3</accession>
<dbReference type="AlphaFoldDB" id="A0A8S3XUR3"/>
<keyword evidence="4" id="KW-1185">Reference proteome</keyword>
<name>A0A8S3XUR3_PARAO</name>
<dbReference type="Pfam" id="PF11904">
    <property type="entry name" value="ANKRD13_C"/>
    <property type="match status" value="1"/>
</dbReference>
<dbReference type="InterPro" id="IPR055285">
    <property type="entry name" value="ANKRD13_C"/>
</dbReference>
<sequence>MKWERGDISFIFQGEKPQSEALTVLDNKAKVYQRVRYEETENEIEDKVDILMSSDILAAQMSTKDDLQKNKAIIESLTKDNTQNLDTNGEPARHASLNPPPESGVH</sequence>
<evidence type="ECO:0000313" key="3">
    <source>
        <dbReference type="EMBL" id="CAG5043582.1"/>
    </source>
</evidence>
<feature type="domain" description="Ankyrin repeat" evidence="2">
    <location>
        <begin position="1"/>
        <end position="69"/>
    </location>
</feature>